<dbReference type="PANTHER" id="PTHR43798:SF33">
    <property type="entry name" value="HYDROLASE, PUTATIVE (AFU_ORTHOLOGUE AFUA_2G14860)-RELATED"/>
    <property type="match status" value="1"/>
</dbReference>
<keyword evidence="3" id="KW-0378">Hydrolase</keyword>
<dbReference type="InterPro" id="IPR000639">
    <property type="entry name" value="Epox_hydrolase-like"/>
</dbReference>
<dbReference type="Pfam" id="PF00561">
    <property type="entry name" value="Abhydrolase_1"/>
    <property type="match status" value="1"/>
</dbReference>
<name>A0ABU1FTU9_9MICC</name>
<keyword evidence="4" id="KW-1185">Reference proteome</keyword>
<dbReference type="RefSeq" id="WP_310537471.1">
    <property type="nucleotide sequence ID" value="NZ_BAAAOC010000088.1"/>
</dbReference>
<sequence>MHTTDQSRRQAPLSSSSETLRPWVGYPHREGERHRVPVRWDDDGTPLSAEVALWRYAPVGPGGSRPRLLLIHGLRGDHHGMQLIVDALPEFEVLVPDLPGFGETEPVSDAAGRRVEHTLRVYADLVEALASELGLSESDVLSGHSFGTIVTAAHCARPRRGRRWAGLVLSAPISNEVFRGRLLPGAAVVELYYRLSQLLPERYGNEFLRSRTILSVTNLTMGADHDPLVSSYVRDQHSQHFGGYTDRQTLLEAYHCSSRHTVMDYASDLHLPVLLLPGAKDKLSTEEGRRRLRDQLPDGRLEVIRGGGHLVHYEKPAQIARSIRRFVAEVESR</sequence>
<dbReference type="InterPro" id="IPR029058">
    <property type="entry name" value="AB_hydrolase_fold"/>
</dbReference>
<dbReference type="SUPFAM" id="SSF53474">
    <property type="entry name" value="alpha/beta-Hydrolases"/>
    <property type="match status" value="1"/>
</dbReference>
<evidence type="ECO:0000313" key="4">
    <source>
        <dbReference type="Proteomes" id="UP001260872"/>
    </source>
</evidence>
<organism evidence="3 4">
    <name type="scientific">Nesterenkonia flava</name>
    <dbReference type="NCBI Taxonomy" id="469799"/>
    <lineage>
        <taxon>Bacteria</taxon>
        <taxon>Bacillati</taxon>
        <taxon>Actinomycetota</taxon>
        <taxon>Actinomycetes</taxon>
        <taxon>Micrococcales</taxon>
        <taxon>Micrococcaceae</taxon>
        <taxon>Nesterenkonia</taxon>
    </lineage>
</organism>
<comment type="caution">
    <text evidence="3">The sequence shown here is derived from an EMBL/GenBank/DDBJ whole genome shotgun (WGS) entry which is preliminary data.</text>
</comment>
<dbReference type="PANTHER" id="PTHR43798">
    <property type="entry name" value="MONOACYLGLYCEROL LIPASE"/>
    <property type="match status" value="1"/>
</dbReference>
<dbReference type="InterPro" id="IPR050266">
    <property type="entry name" value="AB_hydrolase_sf"/>
</dbReference>
<proteinExistence type="predicted"/>
<feature type="domain" description="AB hydrolase-1" evidence="2">
    <location>
        <begin position="66"/>
        <end position="316"/>
    </location>
</feature>
<feature type="region of interest" description="Disordered" evidence="1">
    <location>
        <begin position="1"/>
        <end position="24"/>
    </location>
</feature>
<reference evidence="4" key="1">
    <citation type="submission" date="2023-07" db="EMBL/GenBank/DDBJ databases">
        <title>Description of three actinobacteria isolated from air of manufacturing shop in a pharmaceutical factory.</title>
        <authorList>
            <person name="Zhang D.-F."/>
        </authorList>
    </citation>
    <scope>NUCLEOTIDE SEQUENCE [LARGE SCALE GENOMIC DNA]</scope>
    <source>
        <strain evidence="4">CCTCC AB 207010</strain>
    </source>
</reference>
<dbReference type="EMBL" id="JAVKGT010000018">
    <property type="protein sequence ID" value="MDR5712090.1"/>
    <property type="molecule type" value="Genomic_DNA"/>
</dbReference>
<dbReference type="Proteomes" id="UP001260872">
    <property type="component" value="Unassembled WGS sequence"/>
</dbReference>
<dbReference type="PRINTS" id="PR00412">
    <property type="entry name" value="EPOXHYDRLASE"/>
</dbReference>
<evidence type="ECO:0000259" key="2">
    <source>
        <dbReference type="Pfam" id="PF00561"/>
    </source>
</evidence>
<protein>
    <submittedName>
        <fullName evidence="3">Alpha/beta hydrolase</fullName>
    </submittedName>
</protein>
<accession>A0ABU1FTU9</accession>
<evidence type="ECO:0000256" key="1">
    <source>
        <dbReference type="SAM" id="MobiDB-lite"/>
    </source>
</evidence>
<dbReference type="InterPro" id="IPR000073">
    <property type="entry name" value="AB_hydrolase_1"/>
</dbReference>
<evidence type="ECO:0000313" key="3">
    <source>
        <dbReference type="EMBL" id="MDR5712090.1"/>
    </source>
</evidence>
<dbReference type="GO" id="GO:0016787">
    <property type="term" value="F:hydrolase activity"/>
    <property type="evidence" value="ECO:0007669"/>
    <property type="project" value="UniProtKB-KW"/>
</dbReference>
<dbReference type="Gene3D" id="3.40.50.1820">
    <property type="entry name" value="alpha/beta hydrolase"/>
    <property type="match status" value="1"/>
</dbReference>
<gene>
    <name evidence="3" type="ORF">RH857_08100</name>
</gene>